<evidence type="ECO:0000313" key="1">
    <source>
        <dbReference type="EMBL" id="QNP29759.1"/>
    </source>
</evidence>
<dbReference type="GO" id="GO:0005524">
    <property type="term" value="F:ATP binding"/>
    <property type="evidence" value="ECO:0007669"/>
    <property type="project" value="UniProtKB-KW"/>
</dbReference>
<sequence>MPKHFNTAGPCQSDIHYMLSPTVRLPDLKALIDGRNYFIIHAPRQVGKTTAMIALAQELTDSGEYIAVMLSLEVGAPFSRDPGMAERAILDEWQESACVYLSTNLHPPRWPASQPGRQIGAALASWAKVATRPLVVFLDEIDALADETLISVFRQLRSGYNRRPHSFPHSVGLIGMRDVRDYKVKSGGSERLNTSSPFNIKAESLTLNNFTLPEVEELYLQHTQATGQVFTPEAIYRAFYLTDGQPWLVNALARQATQVLVKDITQPITTQVINQAKEILIQRQDTHLDSLAERLREDRVKTIIEPILAGEDLPDVPQDDIRYVLDLGLCRDRGQGLEIANPIYREVLPLVLSYTTRASIGVIEPRWLNEQGELLPDELLEAFLEFWRQHGEPLLKSAPYHEIAPHLVLMSFLHRVVNGGGTLEREYAIGSGRMDICLRYGKVVMGIELKVRREKLDPLTKGLTQLDKYLDGLGLDRGWLVIFDRRAGLPPMGERISTEEVISPGGRTITVIRS</sequence>
<keyword evidence="2" id="KW-1185">Reference proteome</keyword>
<accession>A0A7H0F143</accession>
<dbReference type="InterPro" id="IPR027417">
    <property type="entry name" value="P-loop_NTPase"/>
</dbReference>
<organism evidence="1 2">
    <name type="scientific">Cylindrospermopsis curvispora GIHE-G1</name>
    <dbReference type="NCBI Taxonomy" id="2666332"/>
    <lineage>
        <taxon>Bacteria</taxon>
        <taxon>Bacillati</taxon>
        <taxon>Cyanobacteriota</taxon>
        <taxon>Cyanophyceae</taxon>
        <taxon>Nostocales</taxon>
        <taxon>Aphanizomenonaceae</taxon>
        <taxon>Cylindrospermopsis</taxon>
    </lineage>
</organism>
<dbReference type="RefSeq" id="WP_187706283.1">
    <property type="nucleotide sequence ID" value="NZ_CP060822.1"/>
</dbReference>
<dbReference type="Proteomes" id="UP000516013">
    <property type="component" value="Chromosome"/>
</dbReference>
<name>A0A7H0F143_9CYAN</name>
<proteinExistence type="predicted"/>
<dbReference type="EMBL" id="CP060822">
    <property type="protein sequence ID" value="QNP29759.1"/>
    <property type="molecule type" value="Genomic_DNA"/>
</dbReference>
<dbReference type="SUPFAM" id="SSF52540">
    <property type="entry name" value="P-loop containing nucleoside triphosphate hydrolases"/>
    <property type="match status" value="1"/>
</dbReference>
<dbReference type="KEGG" id="ccur:IAR63_01065"/>
<keyword evidence="1" id="KW-0547">Nucleotide-binding</keyword>
<dbReference type="Gene3D" id="3.40.50.300">
    <property type="entry name" value="P-loop containing nucleotide triphosphate hydrolases"/>
    <property type="match status" value="1"/>
</dbReference>
<evidence type="ECO:0000313" key="2">
    <source>
        <dbReference type="Proteomes" id="UP000516013"/>
    </source>
</evidence>
<protein>
    <submittedName>
        <fullName evidence="1">ATP-binding protein</fullName>
    </submittedName>
</protein>
<keyword evidence="1" id="KW-0067">ATP-binding</keyword>
<dbReference type="AlphaFoldDB" id="A0A7H0F143"/>
<reference evidence="1 2" key="1">
    <citation type="submission" date="2020-08" db="EMBL/GenBank/DDBJ databases">
        <title>Complete genome sequence of Raphidiopsis curvispora isolated from drinking water reservoir in South Korea.</title>
        <authorList>
            <person name="Jeong J."/>
        </authorList>
    </citation>
    <scope>NUCLEOTIDE SEQUENCE [LARGE SCALE GENOMIC DNA]</scope>
    <source>
        <strain evidence="1 2">GIHE-G1</strain>
    </source>
</reference>
<gene>
    <name evidence="1" type="ORF">IAR63_01065</name>
</gene>